<reference evidence="1" key="1">
    <citation type="submission" date="2021-06" db="EMBL/GenBank/DDBJ databases">
        <authorList>
            <person name="Kallberg Y."/>
            <person name="Tangrot J."/>
            <person name="Rosling A."/>
        </authorList>
    </citation>
    <scope>NUCLEOTIDE SEQUENCE</scope>
    <source>
        <strain evidence="1">IN212</strain>
    </source>
</reference>
<name>A0A9N9JQU8_9GLOM</name>
<feature type="non-terminal residue" evidence="1">
    <location>
        <position position="1"/>
    </location>
</feature>
<comment type="caution">
    <text evidence="1">The sequence shown here is derived from an EMBL/GenBank/DDBJ whole genome shotgun (WGS) entry which is preliminary data.</text>
</comment>
<protein>
    <submittedName>
        <fullName evidence="1">15293_t:CDS:1</fullName>
    </submittedName>
</protein>
<dbReference type="AlphaFoldDB" id="A0A9N9JQU8"/>
<organism evidence="1 2">
    <name type="scientific">Racocetra fulgida</name>
    <dbReference type="NCBI Taxonomy" id="60492"/>
    <lineage>
        <taxon>Eukaryota</taxon>
        <taxon>Fungi</taxon>
        <taxon>Fungi incertae sedis</taxon>
        <taxon>Mucoromycota</taxon>
        <taxon>Glomeromycotina</taxon>
        <taxon>Glomeromycetes</taxon>
        <taxon>Diversisporales</taxon>
        <taxon>Gigasporaceae</taxon>
        <taxon>Racocetra</taxon>
    </lineage>
</organism>
<dbReference type="Proteomes" id="UP000789396">
    <property type="component" value="Unassembled WGS sequence"/>
</dbReference>
<feature type="non-terminal residue" evidence="1">
    <location>
        <position position="54"/>
    </location>
</feature>
<evidence type="ECO:0000313" key="1">
    <source>
        <dbReference type="EMBL" id="CAG8791580.1"/>
    </source>
</evidence>
<keyword evidence="2" id="KW-1185">Reference proteome</keyword>
<sequence length="54" mass="6379">YSDEEATKMYAKLLKFRNKQAPYNNELIWNSAIYLNPSTWLSSWPLSELQKLAI</sequence>
<evidence type="ECO:0000313" key="2">
    <source>
        <dbReference type="Proteomes" id="UP000789396"/>
    </source>
</evidence>
<gene>
    <name evidence="1" type="ORF">RFULGI_LOCUS16792</name>
</gene>
<dbReference type="OrthoDB" id="2421461at2759"/>
<accession>A0A9N9JQU8</accession>
<dbReference type="EMBL" id="CAJVPZ010061905">
    <property type="protein sequence ID" value="CAG8791580.1"/>
    <property type="molecule type" value="Genomic_DNA"/>
</dbReference>
<proteinExistence type="predicted"/>